<dbReference type="NCBIfam" id="NF040570">
    <property type="entry name" value="guided_TnpB"/>
    <property type="match status" value="1"/>
</dbReference>
<evidence type="ECO:0000313" key="13">
    <source>
        <dbReference type="Proteomes" id="UP000633814"/>
    </source>
</evidence>
<evidence type="ECO:0000313" key="12">
    <source>
        <dbReference type="EMBL" id="MCB5226043.1"/>
    </source>
</evidence>
<evidence type="ECO:0000256" key="6">
    <source>
        <dbReference type="ARBA" id="ARBA00023125"/>
    </source>
</evidence>
<protein>
    <submittedName>
        <fullName evidence="12">Transposase</fullName>
    </submittedName>
</protein>
<evidence type="ECO:0000256" key="4">
    <source>
        <dbReference type="ARBA" id="ARBA00022723"/>
    </source>
</evidence>
<accession>A0ABS8C163</accession>
<keyword evidence="6" id="KW-0238">DNA-binding</keyword>
<feature type="domain" description="Probable transposase IS891/IS1136/IS1341" evidence="9">
    <location>
        <begin position="191"/>
        <end position="303"/>
    </location>
</feature>
<dbReference type="Proteomes" id="UP000633814">
    <property type="component" value="Unassembled WGS sequence"/>
</dbReference>
<proteinExistence type="inferred from homology"/>
<keyword evidence="7" id="KW-0233">DNA recombination</keyword>
<keyword evidence="8" id="KW-0175">Coiled coil</keyword>
<feature type="domain" description="Cas12f1-like TNB" evidence="10">
    <location>
        <begin position="330"/>
        <end position="396"/>
    </location>
</feature>
<evidence type="ECO:0000256" key="3">
    <source>
        <dbReference type="ARBA" id="ARBA00022578"/>
    </source>
</evidence>
<evidence type="ECO:0000256" key="2">
    <source>
        <dbReference type="ARBA" id="ARBA00011044"/>
    </source>
</evidence>
<evidence type="ECO:0000259" key="9">
    <source>
        <dbReference type="Pfam" id="PF01385"/>
    </source>
</evidence>
<feature type="domain" description="Transposase putative helix-turn-helix" evidence="11">
    <location>
        <begin position="1"/>
        <end position="31"/>
    </location>
</feature>
<evidence type="ECO:0000259" key="10">
    <source>
        <dbReference type="Pfam" id="PF07282"/>
    </source>
</evidence>
<feature type="coiled-coil region" evidence="8">
    <location>
        <begin position="222"/>
        <end position="256"/>
    </location>
</feature>
<name>A0ABS8C163_9ALTE</name>
<dbReference type="RefSeq" id="WP_226750134.1">
    <property type="nucleotide sequence ID" value="NZ_JAEINI020000002.1"/>
</dbReference>
<keyword evidence="4" id="KW-0479">Metal-binding</keyword>
<sequence length="453" mass="51940">MITGIKFQAKPTNEQAKTLAQWMGCAKFIWNAKCDEDHYLRTYATKYLTTGTFPRVDQTYSQYKSKSLSPWLNDCPSQILRNSATNWYNTYQKFLKGICGRPKHKKRSNQGSVHLTSELFELEQINGQWQLKIGTKSRNIGVLKVKFHRKFGIPKSIYIKRNHNHWSVSFCYEDNATVDNTLEDHFKYLQQCTRTELESKVIGIDRGVVRPIQFGDTVINYTEQQLKKIKGHERHLRQLQRKIARQQKDSNRRRKTLYRVARKKAQQGNIRHDFCHKASRTIVSSTKSVFVFENLKTKNMTRSAKGTSVKHGKNVRQKSGLNRSILSIGWHKIQSFNEYKAAREGKAVFYVSPHHTSLACANCGHTHPDNRRSQSEFVCIQCGHTDNADANASSNIKQRAINLFLDSGTELSAKGVLSPKSDIGRGAMRQTQYLKGVVQRASKRQQKTVALAA</sequence>
<dbReference type="InterPro" id="IPR010095">
    <property type="entry name" value="Cas12f1-like_TNB"/>
</dbReference>
<dbReference type="InterPro" id="IPR051399">
    <property type="entry name" value="RNA-guided_DNA_endo/Transpos"/>
</dbReference>
<comment type="caution">
    <text evidence="12">The sequence shown here is derived from an EMBL/GenBank/DDBJ whole genome shotgun (WGS) entry which is preliminary data.</text>
</comment>
<dbReference type="InterPro" id="IPR021027">
    <property type="entry name" value="Transposase_put_HTH"/>
</dbReference>
<keyword evidence="5" id="KW-0862">Zinc</keyword>
<evidence type="ECO:0000256" key="8">
    <source>
        <dbReference type="SAM" id="Coils"/>
    </source>
</evidence>
<gene>
    <name evidence="12" type="ORF">JAO78_004370</name>
</gene>
<evidence type="ECO:0000256" key="7">
    <source>
        <dbReference type="ARBA" id="ARBA00023172"/>
    </source>
</evidence>
<dbReference type="Pfam" id="PF12323">
    <property type="entry name" value="HTH_OrfB_IS605"/>
    <property type="match status" value="1"/>
</dbReference>
<evidence type="ECO:0000256" key="1">
    <source>
        <dbReference type="ARBA" id="ARBA00008761"/>
    </source>
</evidence>
<dbReference type="PANTHER" id="PTHR30405:SF11">
    <property type="entry name" value="RNA-GUIDED DNA ENDONUCLEASE RV2885C-RELATED"/>
    <property type="match status" value="1"/>
</dbReference>
<dbReference type="InterPro" id="IPR001959">
    <property type="entry name" value="Transposase"/>
</dbReference>
<evidence type="ECO:0000256" key="5">
    <source>
        <dbReference type="ARBA" id="ARBA00022833"/>
    </source>
</evidence>
<dbReference type="Pfam" id="PF01385">
    <property type="entry name" value="OrfB_IS605"/>
    <property type="match status" value="1"/>
</dbReference>
<reference evidence="12 13" key="1">
    <citation type="submission" date="2021-10" db="EMBL/GenBank/DDBJ databases">
        <title>Alishewanella koreense sp. nov. isolated from seawater of southwestern coast in South Korea and the proposal for the reclassification of Rheinheimera perlucida and Rheinheimera tuosuensis as Arsukibacterium perlucida and Arsukibacterium tuosuensis.</title>
        <authorList>
            <person name="Kim K.H."/>
            <person name="Ruan W."/>
            <person name="Kim K.R."/>
            <person name="Baek J.H."/>
            <person name="Jeon C.O."/>
        </authorList>
    </citation>
    <scope>NUCLEOTIDE SEQUENCE [LARGE SCALE GENOMIC DNA]</scope>
    <source>
        <strain evidence="12 13">16-MA</strain>
    </source>
</reference>
<dbReference type="EMBL" id="JAEINI020000002">
    <property type="protein sequence ID" value="MCB5226043.1"/>
    <property type="molecule type" value="Genomic_DNA"/>
</dbReference>
<evidence type="ECO:0000259" key="11">
    <source>
        <dbReference type="Pfam" id="PF12323"/>
    </source>
</evidence>
<dbReference type="PANTHER" id="PTHR30405">
    <property type="entry name" value="TRANSPOSASE"/>
    <property type="match status" value="1"/>
</dbReference>
<comment type="similarity">
    <text evidence="1">In the C-terminal section; belongs to the transposase 35 family.</text>
</comment>
<comment type="similarity">
    <text evidence="2">In the N-terminal section; belongs to the transposase 2 family.</text>
</comment>
<dbReference type="Pfam" id="PF07282">
    <property type="entry name" value="Cas12f1-like_TNB"/>
    <property type="match status" value="1"/>
</dbReference>
<organism evidence="12 13">
    <name type="scientific">Alishewanella maricola</name>
    <dbReference type="NCBI Taxonomy" id="2795740"/>
    <lineage>
        <taxon>Bacteria</taxon>
        <taxon>Pseudomonadati</taxon>
        <taxon>Pseudomonadota</taxon>
        <taxon>Gammaproteobacteria</taxon>
        <taxon>Alteromonadales</taxon>
        <taxon>Alteromonadaceae</taxon>
        <taxon>Alishewanella</taxon>
    </lineage>
</organism>
<keyword evidence="13" id="KW-1185">Reference proteome</keyword>
<keyword evidence="3" id="KW-0815">Transposition</keyword>
<dbReference type="NCBIfam" id="TIGR01766">
    <property type="entry name" value="IS200/IS605 family accessory protein TnpB-like domain"/>
    <property type="match status" value="1"/>
</dbReference>